<reference evidence="1" key="1">
    <citation type="submission" date="2022-02" db="EMBL/GenBank/DDBJ databases">
        <authorList>
            <person name="Henning P.M."/>
            <person name="McCubbin A.G."/>
            <person name="Shore J.S."/>
        </authorList>
    </citation>
    <scope>NUCLEOTIDE SEQUENCE</scope>
    <source>
        <strain evidence="1">F60SS</strain>
        <tissue evidence="1">Leaves</tissue>
    </source>
</reference>
<protein>
    <submittedName>
        <fullName evidence="1">DNA-directed RNA polymerase subunit beta</fullName>
    </submittedName>
</protein>
<dbReference type="AlphaFoldDB" id="A0A9Q0FG99"/>
<keyword evidence="2" id="KW-1185">Reference proteome</keyword>
<sequence length="59" mass="6757">MEVFMDERANLFDIKVINGVAIKRLISRLTDNFGAAYTSHILDQVKALCFLLPLLHPFH</sequence>
<evidence type="ECO:0000313" key="2">
    <source>
        <dbReference type="Proteomes" id="UP001141552"/>
    </source>
</evidence>
<evidence type="ECO:0000313" key="1">
    <source>
        <dbReference type="EMBL" id="KAJ4830165.1"/>
    </source>
</evidence>
<reference evidence="1" key="2">
    <citation type="journal article" date="2023" name="Plants (Basel)">
        <title>Annotation of the Turnera subulata (Passifloraceae) Draft Genome Reveals the S-Locus Evolved after the Divergence of Turneroideae from Passifloroideae in a Stepwise Manner.</title>
        <authorList>
            <person name="Henning P.M."/>
            <person name="Roalson E.H."/>
            <person name="Mir W."/>
            <person name="McCubbin A.G."/>
            <person name="Shore J.S."/>
        </authorList>
    </citation>
    <scope>NUCLEOTIDE SEQUENCE</scope>
    <source>
        <strain evidence="1">F60SS</strain>
    </source>
</reference>
<dbReference type="GO" id="GO:0000428">
    <property type="term" value="C:DNA-directed RNA polymerase complex"/>
    <property type="evidence" value="ECO:0007669"/>
    <property type="project" value="UniProtKB-KW"/>
</dbReference>
<organism evidence="1 2">
    <name type="scientific">Turnera subulata</name>
    <dbReference type="NCBI Taxonomy" id="218843"/>
    <lineage>
        <taxon>Eukaryota</taxon>
        <taxon>Viridiplantae</taxon>
        <taxon>Streptophyta</taxon>
        <taxon>Embryophyta</taxon>
        <taxon>Tracheophyta</taxon>
        <taxon>Spermatophyta</taxon>
        <taxon>Magnoliopsida</taxon>
        <taxon>eudicotyledons</taxon>
        <taxon>Gunneridae</taxon>
        <taxon>Pentapetalae</taxon>
        <taxon>rosids</taxon>
        <taxon>fabids</taxon>
        <taxon>Malpighiales</taxon>
        <taxon>Passifloraceae</taxon>
        <taxon>Turnera</taxon>
    </lineage>
</organism>
<keyword evidence="1" id="KW-0804">Transcription</keyword>
<dbReference type="OrthoDB" id="498011at2759"/>
<dbReference type="Proteomes" id="UP001141552">
    <property type="component" value="Unassembled WGS sequence"/>
</dbReference>
<proteinExistence type="predicted"/>
<keyword evidence="1" id="KW-0240">DNA-directed RNA polymerase</keyword>
<accession>A0A9Q0FG99</accession>
<dbReference type="EMBL" id="JAKUCV010005716">
    <property type="protein sequence ID" value="KAJ4830165.1"/>
    <property type="molecule type" value="Genomic_DNA"/>
</dbReference>
<name>A0A9Q0FG99_9ROSI</name>
<comment type="caution">
    <text evidence="1">The sequence shown here is derived from an EMBL/GenBank/DDBJ whole genome shotgun (WGS) entry which is preliminary data.</text>
</comment>
<gene>
    <name evidence="1" type="primary">RPOC2_1</name>
    <name evidence="1" type="ORF">Tsubulata_010297</name>
</gene>